<proteinExistence type="predicted"/>
<evidence type="ECO:0000313" key="4">
    <source>
        <dbReference type="Proteomes" id="UP001140949"/>
    </source>
</evidence>
<dbReference type="GO" id="GO:0005876">
    <property type="term" value="C:spindle microtubule"/>
    <property type="evidence" value="ECO:0007669"/>
    <property type="project" value="InterPro"/>
</dbReference>
<feature type="compositionally biased region" description="Basic and acidic residues" evidence="2">
    <location>
        <begin position="98"/>
        <end position="117"/>
    </location>
</feature>
<dbReference type="InterPro" id="IPR029131">
    <property type="entry name" value="HAUS5"/>
</dbReference>
<dbReference type="EMBL" id="JANAVB010018993">
    <property type="protein sequence ID" value="KAJ6828961.1"/>
    <property type="molecule type" value="Genomic_DNA"/>
</dbReference>
<reference evidence="3" key="1">
    <citation type="journal article" date="2023" name="GigaByte">
        <title>Genome assembly of the bearded iris, Iris pallida Lam.</title>
        <authorList>
            <person name="Bruccoleri R.E."/>
            <person name="Oakeley E.J."/>
            <person name="Faust A.M.E."/>
            <person name="Altorfer M."/>
            <person name="Dessus-Babus S."/>
            <person name="Burckhardt D."/>
            <person name="Oertli M."/>
            <person name="Naumann U."/>
            <person name="Petersen F."/>
            <person name="Wong J."/>
        </authorList>
    </citation>
    <scope>NUCLEOTIDE SEQUENCE</scope>
    <source>
        <strain evidence="3">GSM-AAB239-AS_SAM_17_03QT</strain>
    </source>
</reference>
<protein>
    <submittedName>
        <fullName evidence="3">AUGMIN subunit 5</fullName>
    </submittedName>
</protein>
<dbReference type="GO" id="GO:0070652">
    <property type="term" value="C:HAUS complex"/>
    <property type="evidence" value="ECO:0007669"/>
    <property type="project" value="InterPro"/>
</dbReference>
<dbReference type="PANTHER" id="PTHR34968:SF1">
    <property type="entry name" value="AUGMIN SUBUNIT 5"/>
    <property type="match status" value="1"/>
</dbReference>
<feature type="coiled-coil region" evidence="1">
    <location>
        <begin position="451"/>
        <end position="485"/>
    </location>
</feature>
<dbReference type="Pfam" id="PF14817">
    <property type="entry name" value="HAUS5"/>
    <property type="match status" value="1"/>
</dbReference>
<sequence length="779" mass="87088">MQTPPTSSSAPPTPEAILEWLQKEMNYPSPLPSPDQIRKICRGNMIPIWTFLLNRVRSEKTVATARRNILVHGVAPAREEERRRRGGGSGRGEGVDSVEAREAAARERDSAAEEAAKARGTVRRQRRELRGKMAELAREETERRRMVDERANARHKQVMLEAFDWQCDEASKIFAEYQRRLHLYVNQARDIRSLSTGASTDVVDDLDARNDSAVYSTVKGNNSSDDIILIETPQERNVRMACEALAGQMIERIRINFPAYEGSGINLNSQLEASKFGVDYGEIPEDVKAVAKDALRNPSLLLQSISSYTSRISAFIHRETEKIDIRADAELLRYKVDYHHQIAIGPAALNTGLLGNLDDQNLEDAGRDLPTKGTYDQLLERQKAHVQQFVATEDALNKAAEAKILCQKLIKRLHGSSDVVMSQAVPAGGASQKLGNIRHLELDVWTKEREVAGLRESLNILTSEVQRLNKLCAEWKEAEDSLRKKWKKIEEFDARRSELEYIYTALLRANMDASGFWEQQPLAAREYAARTIIPACTSVADTSNSSKDLIEKELSAFYQSLDNGLYMLPSTPQALLEAMGPNGATGSDALVAAEKNAALLTARAGARDPSAIPSICRVSAALQYPAGAEGSDSGLASVLESLEFCLKPRGSEASILEELSKAINLVHTRRNLVDNDRVLLKHAHRVQQEYERMANYCLKLAADQEKVVTERWLPELRNAVMEAQRCLGDCHRVRNLVDEWWEQPAATAVDWVTVDGQNVGAWLNHVKQLQMAFYDQQLL</sequence>
<feature type="compositionally biased region" description="Basic and acidic residues" evidence="2">
    <location>
        <begin position="128"/>
        <end position="144"/>
    </location>
</feature>
<dbReference type="Proteomes" id="UP001140949">
    <property type="component" value="Unassembled WGS sequence"/>
</dbReference>
<keyword evidence="4" id="KW-1185">Reference proteome</keyword>
<dbReference type="GO" id="GO:0051225">
    <property type="term" value="P:spindle assembly"/>
    <property type="evidence" value="ECO:0007669"/>
    <property type="project" value="InterPro"/>
</dbReference>
<gene>
    <name evidence="3" type="ORF">M6B38_359145</name>
</gene>
<comment type="caution">
    <text evidence="3">The sequence shown here is derived from an EMBL/GenBank/DDBJ whole genome shotgun (WGS) entry which is preliminary data.</text>
</comment>
<dbReference type="AlphaFoldDB" id="A0AAX6GL67"/>
<organism evidence="3 4">
    <name type="scientific">Iris pallida</name>
    <name type="common">Sweet iris</name>
    <dbReference type="NCBI Taxonomy" id="29817"/>
    <lineage>
        <taxon>Eukaryota</taxon>
        <taxon>Viridiplantae</taxon>
        <taxon>Streptophyta</taxon>
        <taxon>Embryophyta</taxon>
        <taxon>Tracheophyta</taxon>
        <taxon>Spermatophyta</taxon>
        <taxon>Magnoliopsida</taxon>
        <taxon>Liliopsida</taxon>
        <taxon>Asparagales</taxon>
        <taxon>Iridaceae</taxon>
        <taxon>Iridoideae</taxon>
        <taxon>Irideae</taxon>
        <taxon>Iris</taxon>
    </lineage>
</organism>
<accession>A0AAX6GL67</accession>
<keyword evidence="1" id="KW-0175">Coiled coil</keyword>
<feature type="region of interest" description="Disordered" evidence="2">
    <location>
        <begin position="77"/>
        <end position="144"/>
    </location>
</feature>
<reference evidence="3" key="2">
    <citation type="submission" date="2023-04" db="EMBL/GenBank/DDBJ databases">
        <authorList>
            <person name="Bruccoleri R.E."/>
            <person name="Oakeley E.J."/>
            <person name="Faust A.-M."/>
            <person name="Dessus-Babus S."/>
            <person name="Altorfer M."/>
            <person name="Burckhardt D."/>
            <person name="Oertli M."/>
            <person name="Naumann U."/>
            <person name="Petersen F."/>
            <person name="Wong J."/>
        </authorList>
    </citation>
    <scope>NUCLEOTIDE SEQUENCE</scope>
    <source>
        <strain evidence="3">GSM-AAB239-AS_SAM_17_03QT</strain>
        <tissue evidence="3">Leaf</tissue>
    </source>
</reference>
<dbReference type="PANTHER" id="PTHR34968">
    <property type="entry name" value="AUGMIN SUBUNIT 5"/>
    <property type="match status" value="1"/>
</dbReference>
<evidence type="ECO:0000256" key="1">
    <source>
        <dbReference type="SAM" id="Coils"/>
    </source>
</evidence>
<dbReference type="InterPro" id="IPR044706">
    <property type="entry name" value="AUG5_plant"/>
</dbReference>
<name>A0AAX6GL67_IRIPA</name>
<evidence type="ECO:0000313" key="3">
    <source>
        <dbReference type="EMBL" id="KAJ6828961.1"/>
    </source>
</evidence>
<evidence type="ECO:0000256" key="2">
    <source>
        <dbReference type="SAM" id="MobiDB-lite"/>
    </source>
</evidence>